<dbReference type="Gene3D" id="1.10.10.60">
    <property type="entry name" value="Homeodomain-like"/>
    <property type="match status" value="1"/>
</dbReference>
<dbReference type="GO" id="GO:0043565">
    <property type="term" value="F:sequence-specific DNA binding"/>
    <property type="evidence" value="ECO:0007669"/>
    <property type="project" value="InterPro"/>
</dbReference>
<comment type="caution">
    <text evidence="8">The sequence shown here is derived from an EMBL/GenBank/DDBJ whole genome shotgun (WGS) entry which is preliminary data.</text>
</comment>
<dbReference type="InterPro" id="IPR002078">
    <property type="entry name" value="Sigma_54_int"/>
</dbReference>
<evidence type="ECO:0000259" key="5">
    <source>
        <dbReference type="PROSITE" id="PS50045"/>
    </source>
</evidence>
<dbReference type="AlphaFoldDB" id="A0AAW5JSQ6"/>
<evidence type="ECO:0000256" key="2">
    <source>
        <dbReference type="ARBA" id="ARBA00022840"/>
    </source>
</evidence>
<gene>
    <name evidence="7" type="ORF">L0P79_15090</name>
    <name evidence="8" type="ORF">NE579_13775</name>
</gene>
<dbReference type="SUPFAM" id="SSF52540">
    <property type="entry name" value="P-loop containing nucleoside triphosphate hydrolases"/>
    <property type="match status" value="1"/>
</dbReference>
<dbReference type="Proteomes" id="UP001204562">
    <property type="component" value="Unassembled WGS sequence"/>
</dbReference>
<keyword evidence="1" id="KW-0547">Nucleotide-binding</keyword>
<dbReference type="CDD" id="cd00009">
    <property type="entry name" value="AAA"/>
    <property type="match status" value="1"/>
</dbReference>
<dbReference type="PRINTS" id="PR01590">
    <property type="entry name" value="HTHFIS"/>
</dbReference>
<dbReference type="Pfam" id="PF02954">
    <property type="entry name" value="HTH_8"/>
    <property type="match status" value="1"/>
</dbReference>
<dbReference type="GO" id="GO:0005524">
    <property type="term" value="F:ATP binding"/>
    <property type="evidence" value="ECO:0007669"/>
    <property type="project" value="UniProtKB-KW"/>
</dbReference>
<dbReference type="Proteomes" id="UP001200313">
    <property type="component" value="Unassembled WGS sequence"/>
</dbReference>
<evidence type="ECO:0000313" key="8">
    <source>
        <dbReference type="EMBL" id="MCQ4771511.1"/>
    </source>
</evidence>
<evidence type="ECO:0000313" key="10">
    <source>
        <dbReference type="Proteomes" id="UP001204562"/>
    </source>
</evidence>
<dbReference type="PROSITE" id="PS50045">
    <property type="entry name" value="SIGMA54_INTERACT_4"/>
    <property type="match status" value="1"/>
</dbReference>
<dbReference type="Pfam" id="PF00989">
    <property type="entry name" value="PAS"/>
    <property type="match status" value="1"/>
</dbReference>
<dbReference type="InterPro" id="IPR013767">
    <property type="entry name" value="PAS_fold"/>
</dbReference>
<organism evidence="8 10">
    <name type="scientific">Intestinimonas massiliensis</name>
    <name type="common">ex Afouda et al. 2020</name>
    <dbReference type="NCBI Taxonomy" id="1673721"/>
    <lineage>
        <taxon>Bacteria</taxon>
        <taxon>Bacillati</taxon>
        <taxon>Bacillota</taxon>
        <taxon>Clostridia</taxon>
        <taxon>Eubacteriales</taxon>
        <taxon>Intestinimonas</taxon>
    </lineage>
</organism>
<dbReference type="RefSeq" id="WP_238074797.1">
    <property type="nucleotide sequence ID" value="NZ_JAKNJB010000032.1"/>
</dbReference>
<dbReference type="InterPro" id="IPR003593">
    <property type="entry name" value="AAA+_ATPase"/>
</dbReference>
<dbReference type="PROSITE" id="PS50112">
    <property type="entry name" value="PAS"/>
    <property type="match status" value="1"/>
</dbReference>
<dbReference type="GO" id="GO:0006355">
    <property type="term" value="P:regulation of DNA-templated transcription"/>
    <property type="evidence" value="ECO:0007669"/>
    <property type="project" value="InterPro"/>
</dbReference>
<dbReference type="EMBL" id="JAKNJB010000032">
    <property type="protein sequence ID" value="MCG4528380.1"/>
    <property type="molecule type" value="Genomic_DNA"/>
</dbReference>
<protein>
    <submittedName>
        <fullName evidence="8">Sigma 54-interacting transcriptional regulator</fullName>
    </submittedName>
</protein>
<dbReference type="InterPro" id="IPR025944">
    <property type="entry name" value="Sigma_54_int_dom_CS"/>
</dbReference>
<dbReference type="FunFam" id="3.40.50.300:FF:000006">
    <property type="entry name" value="DNA-binding transcriptional regulator NtrC"/>
    <property type="match status" value="1"/>
</dbReference>
<dbReference type="CDD" id="cd00130">
    <property type="entry name" value="PAS"/>
    <property type="match status" value="1"/>
</dbReference>
<keyword evidence="3" id="KW-0805">Transcription regulation</keyword>
<evidence type="ECO:0000313" key="9">
    <source>
        <dbReference type="Proteomes" id="UP001200313"/>
    </source>
</evidence>
<dbReference type="InterPro" id="IPR035965">
    <property type="entry name" value="PAS-like_dom_sf"/>
</dbReference>
<reference evidence="8" key="2">
    <citation type="submission" date="2022-06" db="EMBL/GenBank/DDBJ databases">
        <title>Isolation of gut microbiota from human fecal samples.</title>
        <authorList>
            <person name="Pamer E.G."/>
            <person name="Barat B."/>
            <person name="Waligurski E."/>
            <person name="Medina S."/>
            <person name="Paddock L."/>
            <person name="Mostad J."/>
        </authorList>
    </citation>
    <scope>NUCLEOTIDE SEQUENCE</scope>
    <source>
        <strain evidence="8">DFI.9.91</strain>
    </source>
</reference>
<dbReference type="EMBL" id="JANFYS010000034">
    <property type="protein sequence ID" value="MCQ4771511.1"/>
    <property type="molecule type" value="Genomic_DNA"/>
</dbReference>
<reference evidence="7 9" key="1">
    <citation type="submission" date="2022-01" db="EMBL/GenBank/DDBJ databases">
        <title>Collection of gut derived symbiotic bacterial strains cultured from healthy donors.</title>
        <authorList>
            <person name="Lin H."/>
            <person name="Kohout C."/>
            <person name="Waligurski E."/>
            <person name="Pamer E.G."/>
        </authorList>
    </citation>
    <scope>NUCLEOTIDE SEQUENCE [LARGE SCALE GENOMIC DNA]</scope>
    <source>
        <strain evidence="7 9">DFI.3.7</strain>
    </source>
</reference>
<dbReference type="Gene3D" id="1.10.8.60">
    <property type="match status" value="1"/>
</dbReference>
<dbReference type="InterPro" id="IPR000014">
    <property type="entry name" value="PAS"/>
</dbReference>
<evidence type="ECO:0000313" key="7">
    <source>
        <dbReference type="EMBL" id="MCG4528380.1"/>
    </source>
</evidence>
<dbReference type="PANTHER" id="PTHR32071">
    <property type="entry name" value="TRANSCRIPTIONAL REGULATORY PROTEIN"/>
    <property type="match status" value="1"/>
</dbReference>
<dbReference type="Gene3D" id="3.40.50.300">
    <property type="entry name" value="P-loop containing nucleotide triphosphate hydrolases"/>
    <property type="match status" value="1"/>
</dbReference>
<proteinExistence type="predicted"/>
<dbReference type="SUPFAM" id="SSF46689">
    <property type="entry name" value="Homeodomain-like"/>
    <property type="match status" value="1"/>
</dbReference>
<keyword evidence="2" id="KW-0067">ATP-binding</keyword>
<evidence type="ECO:0000256" key="3">
    <source>
        <dbReference type="ARBA" id="ARBA00023015"/>
    </source>
</evidence>
<feature type="domain" description="Sigma-54 factor interaction" evidence="5">
    <location>
        <begin position="156"/>
        <end position="385"/>
    </location>
</feature>
<dbReference type="InterPro" id="IPR002197">
    <property type="entry name" value="HTH_Fis"/>
</dbReference>
<dbReference type="Pfam" id="PF00158">
    <property type="entry name" value="Sigma54_activat"/>
    <property type="match status" value="1"/>
</dbReference>
<keyword evidence="4" id="KW-0804">Transcription</keyword>
<dbReference type="PROSITE" id="PS00675">
    <property type="entry name" value="SIGMA54_INTERACT_1"/>
    <property type="match status" value="1"/>
</dbReference>
<sequence length="471" mass="53014">MTEDHRYRLIFEEFLDKTEDGFIVVDKDGIITDINQNYCDFLAKRQEDVIGKPIGQVITTTSMYDVLARRHRGDGSNGVYIQPYCAGETRDQSENYAVANRFCFFDEDSTLLGAAAHMKFRQRAMDTAKEILDLELKYYREEYSKSTSGSGGFEHLIGKDPKLLELKRTGTRIAQTDFSVLITGETGTGKEVLAKAIHAESPRRDGPFICVNCGAIPDNLLESELFGYEEGAFTGAKKGGKPGKFQLANHGTLFLDEIGDMPLPLQVKILRALQEREIEKVGGGAPMPVDVRVISATRQDLPKMMAEGSFREDLYYRLAVINMETVPLRERPGDILLHANYYLDELNKKYKTKIILSDPVKCCLRQYSWPGNVRELQNVITGAYASCDNLMVEPADLPAKITALHKYDPGLRRQSSRLADTMDAYESAVIREALCRNGQNVKAAAEELGVERSLLYKKMKRLQIIIQRSIH</sequence>
<dbReference type="InterPro" id="IPR025662">
    <property type="entry name" value="Sigma_54_int_dom_ATP-bd_1"/>
</dbReference>
<evidence type="ECO:0000256" key="1">
    <source>
        <dbReference type="ARBA" id="ARBA00022741"/>
    </source>
</evidence>
<dbReference type="InterPro" id="IPR027417">
    <property type="entry name" value="P-loop_NTPase"/>
</dbReference>
<evidence type="ECO:0000259" key="6">
    <source>
        <dbReference type="PROSITE" id="PS50112"/>
    </source>
</evidence>
<keyword evidence="9" id="KW-1185">Reference proteome</keyword>
<dbReference type="PROSITE" id="PS00688">
    <property type="entry name" value="SIGMA54_INTERACT_3"/>
    <property type="match status" value="1"/>
</dbReference>
<dbReference type="SUPFAM" id="SSF55785">
    <property type="entry name" value="PYP-like sensor domain (PAS domain)"/>
    <property type="match status" value="1"/>
</dbReference>
<dbReference type="Gene3D" id="3.30.450.20">
    <property type="entry name" value="PAS domain"/>
    <property type="match status" value="1"/>
</dbReference>
<feature type="domain" description="PAS" evidence="6">
    <location>
        <begin position="11"/>
        <end position="52"/>
    </location>
</feature>
<name>A0AAW5JSQ6_9FIRM</name>
<dbReference type="SMART" id="SM00382">
    <property type="entry name" value="AAA"/>
    <property type="match status" value="1"/>
</dbReference>
<dbReference type="InterPro" id="IPR009057">
    <property type="entry name" value="Homeodomain-like_sf"/>
</dbReference>
<dbReference type="Pfam" id="PF25601">
    <property type="entry name" value="AAA_lid_14"/>
    <property type="match status" value="1"/>
</dbReference>
<dbReference type="NCBIfam" id="TIGR00229">
    <property type="entry name" value="sensory_box"/>
    <property type="match status" value="1"/>
</dbReference>
<dbReference type="SMART" id="SM00091">
    <property type="entry name" value="PAS"/>
    <property type="match status" value="1"/>
</dbReference>
<dbReference type="InterPro" id="IPR058031">
    <property type="entry name" value="AAA_lid_NorR"/>
</dbReference>
<evidence type="ECO:0000256" key="4">
    <source>
        <dbReference type="ARBA" id="ARBA00023163"/>
    </source>
</evidence>
<accession>A0AAW5JSQ6</accession>